<reference evidence="1 2" key="1">
    <citation type="submission" date="2018-06" db="EMBL/GenBank/DDBJ databases">
        <title>Genomic Encyclopedia of Archaeal and Bacterial Type Strains, Phase II (KMG-II): from individual species to whole genera.</title>
        <authorList>
            <person name="Goeker M."/>
        </authorList>
    </citation>
    <scope>NUCLEOTIDE SEQUENCE [LARGE SCALE GENOMIC DNA]</scope>
    <source>
        <strain evidence="1 2">CFPB 3232</strain>
    </source>
</reference>
<evidence type="ECO:0000313" key="1">
    <source>
        <dbReference type="EMBL" id="RAR73977.1"/>
    </source>
</evidence>
<evidence type="ECO:0000313" key="2">
    <source>
        <dbReference type="Proteomes" id="UP000248856"/>
    </source>
</evidence>
<keyword evidence="2" id="KW-1185">Reference proteome</keyword>
<dbReference type="AlphaFoldDB" id="A0A328YTU5"/>
<organism evidence="1 2">
    <name type="scientific">Paracidovorax anthurii</name>
    <dbReference type="NCBI Taxonomy" id="78229"/>
    <lineage>
        <taxon>Bacteria</taxon>
        <taxon>Pseudomonadati</taxon>
        <taxon>Pseudomonadota</taxon>
        <taxon>Betaproteobacteria</taxon>
        <taxon>Burkholderiales</taxon>
        <taxon>Comamonadaceae</taxon>
        <taxon>Paracidovorax</taxon>
    </lineage>
</organism>
<gene>
    <name evidence="1" type="ORF">AX018_107015</name>
</gene>
<dbReference type="OrthoDB" id="8812081at2"/>
<name>A0A328YTU5_9BURK</name>
<dbReference type="RefSeq" id="WP_111882122.1">
    <property type="nucleotide sequence ID" value="NZ_CBCSGC010000231.1"/>
</dbReference>
<dbReference type="EMBL" id="QLTA01000070">
    <property type="protein sequence ID" value="RAR73977.1"/>
    <property type="molecule type" value="Genomic_DNA"/>
</dbReference>
<dbReference type="Proteomes" id="UP000248856">
    <property type="component" value="Unassembled WGS sequence"/>
</dbReference>
<comment type="caution">
    <text evidence="1">The sequence shown here is derived from an EMBL/GenBank/DDBJ whole genome shotgun (WGS) entry which is preliminary data.</text>
</comment>
<proteinExistence type="predicted"/>
<sequence>MTLPGDVPRRISRFHYEEYPIRFNNEFAVYGNFDQFVGAIVPLTLNIKAENGVFTMKYINTGTAVCDFTGTYRLVGGGLQSEGQVACNSGMAGPPNGTYRIERLTVSRAGMVAGRMYLNAFRVDFAGACLNSRGAVFAAGGRPGCGINDLGLQP</sequence>
<accession>A0A328YTU5</accession>
<protein>
    <submittedName>
        <fullName evidence="1">Uncharacterized protein</fullName>
    </submittedName>
</protein>